<feature type="region of interest" description="Disordered" evidence="2">
    <location>
        <begin position="1"/>
        <end position="54"/>
    </location>
</feature>
<sequence>MENNDKSSEFKKRAESPNPFLSFLSSSPSQNSPRSDLSTSDSQSPRSPRQNGIKIPLASGASVSQSMLTAASPPRFATIEQFMNASNTVQNMALAHEISVNQNFKFEKLEYETNSLEKQIHDTVHKAFWNSLREDFEKEPVEYKHAFTILGEAKQALMGLLLPNHVKFREQIDTVLDMALIKQQMDNQTFNYRDYALFIIETMSKLCAPARDAKIESLKSLIEPVELFKGIMETLELLKLDMANYTIQQMRPYIQQQVVAYEQKKFKELLETQKEAGIDGLESTRQWLTRARQRIDENKTIGSYKFPSGTTPSAITNEAFMEMFVWSMANTFPETLAMDEIRFNEIYVKCRKFLVVCAIVNTVFTLVGESIRGLEELKQKLKQNILILLEDYLSTTFEEMMKNIGEQVIKLTNDALVKHGKSQLNDESSNCLKNLIVDLSTKNLHENSVYKLLFARYVEFLQKILTKQTQGPVKLPQGMSLVEKDLLEITGQFLRLVTFNKNVFGNYYGEIIQSMDN</sequence>
<dbReference type="PANTHER" id="PTHR12832:SF11">
    <property type="entry name" value="LD23868P"/>
    <property type="match status" value="1"/>
</dbReference>
<proteinExistence type="inferred from homology"/>
<accession>A0A3M7PQ56</accession>
<feature type="compositionally biased region" description="Basic and acidic residues" evidence="2">
    <location>
        <begin position="1"/>
        <end position="15"/>
    </location>
</feature>
<feature type="compositionally biased region" description="Polar residues" evidence="2">
    <location>
        <begin position="39"/>
        <end position="50"/>
    </location>
</feature>
<dbReference type="Pfam" id="PF05794">
    <property type="entry name" value="Tcp11"/>
    <property type="match status" value="1"/>
</dbReference>
<dbReference type="GO" id="GO:0007165">
    <property type="term" value="P:signal transduction"/>
    <property type="evidence" value="ECO:0007669"/>
    <property type="project" value="TreeGrafter"/>
</dbReference>
<gene>
    <name evidence="3" type="ORF">BpHYR1_000425</name>
</gene>
<name>A0A3M7PQ56_BRAPC</name>
<dbReference type="PANTHER" id="PTHR12832">
    <property type="entry name" value="TESTIS-SPECIFIC PROTEIN PBS13 T-COMPLEX 11"/>
    <property type="match status" value="1"/>
</dbReference>
<evidence type="ECO:0000313" key="4">
    <source>
        <dbReference type="Proteomes" id="UP000276133"/>
    </source>
</evidence>
<dbReference type="Proteomes" id="UP000276133">
    <property type="component" value="Unassembled WGS sequence"/>
</dbReference>
<evidence type="ECO:0000313" key="3">
    <source>
        <dbReference type="EMBL" id="RNA01134.1"/>
    </source>
</evidence>
<keyword evidence="4" id="KW-1185">Reference proteome</keyword>
<organism evidence="3 4">
    <name type="scientific">Brachionus plicatilis</name>
    <name type="common">Marine rotifer</name>
    <name type="synonym">Brachionus muelleri</name>
    <dbReference type="NCBI Taxonomy" id="10195"/>
    <lineage>
        <taxon>Eukaryota</taxon>
        <taxon>Metazoa</taxon>
        <taxon>Spiralia</taxon>
        <taxon>Gnathifera</taxon>
        <taxon>Rotifera</taxon>
        <taxon>Eurotatoria</taxon>
        <taxon>Monogononta</taxon>
        <taxon>Pseudotrocha</taxon>
        <taxon>Ploima</taxon>
        <taxon>Brachionidae</taxon>
        <taxon>Brachionus</taxon>
    </lineage>
</organism>
<dbReference type="AlphaFoldDB" id="A0A3M7PQ56"/>
<dbReference type="OrthoDB" id="276323at2759"/>
<comment type="caution">
    <text evidence="3">The sequence shown here is derived from an EMBL/GenBank/DDBJ whole genome shotgun (WGS) entry which is preliminary data.</text>
</comment>
<reference evidence="3 4" key="1">
    <citation type="journal article" date="2018" name="Sci. Rep.">
        <title>Genomic signatures of local adaptation to the degree of environmental predictability in rotifers.</title>
        <authorList>
            <person name="Franch-Gras L."/>
            <person name="Hahn C."/>
            <person name="Garcia-Roger E.M."/>
            <person name="Carmona M.J."/>
            <person name="Serra M."/>
            <person name="Gomez A."/>
        </authorList>
    </citation>
    <scope>NUCLEOTIDE SEQUENCE [LARGE SCALE GENOMIC DNA]</scope>
    <source>
        <strain evidence="3">HYR1</strain>
    </source>
</reference>
<protein>
    <submittedName>
        <fullName evidence="3">T-complex 11 1</fullName>
    </submittedName>
</protein>
<dbReference type="EMBL" id="REGN01009453">
    <property type="protein sequence ID" value="RNA01134.1"/>
    <property type="molecule type" value="Genomic_DNA"/>
</dbReference>
<dbReference type="InterPro" id="IPR008862">
    <property type="entry name" value="Tcp11"/>
</dbReference>
<feature type="compositionally biased region" description="Low complexity" evidence="2">
    <location>
        <begin position="16"/>
        <end position="38"/>
    </location>
</feature>
<comment type="similarity">
    <text evidence="1">Belongs to the TCP11 family.</text>
</comment>
<evidence type="ECO:0000256" key="1">
    <source>
        <dbReference type="ARBA" id="ARBA00010954"/>
    </source>
</evidence>
<evidence type="ECO:0000256" key="2">
    <source>
        <dbReference type="SAM" id="MobiDB-lite"/>
    </source>
</evidence>
<dbReference type="STRING" id="10195.A0A3M7PQ56"/>